<dbReference type="Gene3D" id="2.30.130.10">
    <property type="entry name" value="PUA domain"/>
    <property type="match status" value="1"/>
</dbReference>
<keyword evidence="10" id="KW-1185">Reference proteome</keyword>
<comment type="similarity">
    <text evidence="6">Belongs to the methyltransferase superfamily. RlmI family.</text>
</comment>
<evidence type="ECO:0000259" key="7">
    <source>
        <dbReference type="Pfam" id="PF10672"/>
    </source>
</evidence>
<evidence type="ECO:0000256" key="2">
    <source>
        <dbReference type="ARBA" id="ARBA00022490"/>
    </source>
</evidence>
<dbReference type="InterPro" id="IPR041532">
    <property type="entry name" value="RlmI-like_PUA"/>
</dbReference>
<dbReference type="RefSeq" id="WP_133396165.1">
    <property type="nucleotide sequence ID" value="NZ_SNAA01000005.1"/>
</dbReference>
<dbReference type="SUPFAM" id="SSF88697">
    <property type="entry name" value="PUA domain-like"/>
    <property type="match status" value="1"/>
</dbReference>
<dbReference type="Proteomes" id="UP000295701">
    <property type="component" value="Unassembled WGS sequence"/>
</dbReference>
<keyword evidence="2" id="KW-0963">Cytoplasm</keyword>
<dbReference type="OrthoDB" id="9805492at2"/>
<dbReference type="InterPro" id="IPR019614">
    <property type="entry name" value="SAM-dep_methyl-trfase"/>
</dbReference>
<dbReference type="Pfam" id="PF17785">
    <property type="entry name" value="PUA_3"/>
    <property type="match status" value="1"/>
</dbReference>
<dbReference type="EMBL" id="SNAA01000005">
    <property type="protein sequence ID" value="TDL81222.1"/>
    <property type="molecule type" value="Genomic_DNA"/>
</dbReference>
<evidence type="ECO:0000259" key="8">
    <source>
        <dbReference type="Pfam" id="PF17785"/>
    </source>
</evidence>
<evidence type="ECO:0000256" key="5">
    <source>
        <dbReference type="ARBA" id="ARBA00022691"/>
    </source>
</evidence>
<dbReference type="GO" id="GO:0008168">
    <property type="term" value="F:methyltransferase activity"/>
    <property type="evidence" value="ECO:0007669"/>
    <property type="project" value="UniProtKB-KW"/>
</dbReference>
<comment type="subcellular location">
    <subcellularLocation>
        <location evidence="1">Cytoplasm</location>
    </subcellularLocation>
</comment>
<dbReference type="InterPro" id="IPR029063">
    <property type="entry name" value="SAM-dependent_MTases_sf"/>
</dbReference>
<evidence type="ECO:0000256" key="6">
    <source>
        <dbReference type="ARBA" id="ARBA00038091"/>
    </source>
</evidence>
<name>A0A4R6ADX5_9RHOB</name>
<evidence type="ECO:0000256" key="3">
    <source>
        <dbReference type="ARBA" id="ARBA00022603"/>
    </source>
</evidence>
<protein>
    <submittedName>
        <fullName evidence="9">Class I SAM-dependent rRNA methyltransferase</fullName>
    </submittedName>
</protein>
<dbReference type="InterPro" id="IPR036974">
    <property type="entry name" value="PUA_sf"/>
</dbReference>
<dbReference type="CDD" id="cd11572">
    <property type="entry name" value="RlmI_M_like"/>
    <property type="match status" value="1"/>
</dbReference>
<organism evidence="9 10">
    <name type="scientific">Palleronia sediminis</name>
    <dbReference type="NCBI Taxonomy" id="2547833"/>
    <lineage>
        <taxon>Bacteria</taxon>
        <taxon>Pseudomonadati</taxon>
        <taxon>Pseudomonadota</taxon>
        <taxon>Alphaproteobacteria</taxon>
        <taxon>Rhodobacterales</taxon>
        <taxon>Roseobacteraceae</taxon>
        <taxon>Palleronia</taxon>
    </lineage>
</organism>
<dbReference type="PANTHER" id="PTHR42873:SF1">
    <property type="entry name" value="S-ADENOSYLMETHIONINE-DEPENDENT METHYLTRANSFERASE DOMAIN-CONTAINING PROTEIN"/>
    <property type="match status" value="1"/>
</dbReference>
<keyword evidence="3 9" id="KW-0489">Methyltransferase</keyword>
<dbReference type="CDD" id="cd02440">
    <property type="entry name" value="AdoMet_MTases"/>
    <property type="match status" value="1"/>
</dbReference>
<evidence type="ECO:0000313" key="9">
    <source>
        <dbReference type="EMBL" id="TDL81222.1"/>
    </source>
</evidence>
<proteinExistence type="inferred from homology"/>
<keyword evidence="5" id="KW-0949">S-adenosyl-L-methionine</keyword>
<evidence type="ECO:0000313" key="10">
    <source>
        <dbReference type="Proteomes" id="UP000295701"/>
    </source>
</evidence>
<dbReference type="Pfam" id="PF10672">
    <property type="entry name" value="Methyltrans_SAM"/>
    <property type="match status" value="1"/>
</dbReference>
<dbReference type="SUPFAM" id="SSF53335">
    <property type="entry name" value="S-adenosyl-L-methionine-dependent methyltransferases"/>
    <property type="match status" value="1"/>
</dbReference>
<evidence type="ECO:0000256" key="1">
    <source>
        <dbReference type="ARBA" id="ARBA00004496"/>
    </source>
</evidence>
<dbReference type="InterPro" id="IPR015947">
    <property type="entry name" value="PUA-like_sf"/>
</dbReference>
<feature type="domain" description="S-adenosylmethionine-dependent methyltransferase" evidence="7">
    <location>
        <begin position="186"/>
        <end position="345"/>
    </location>
</feature>
<feature type="domain" description="RlmI-like PUA" evidence="8">
    <location>
        <begin position="9"/>
        <end position="74"/>
    </location>
</feature>
<keyword evidence="4 9" id="KW-0808">Transferase</keyword>
<dbReference type="PANTHER" id="PTHR42873">
    <property type="entry name" value="RIBOSOMAL RNA LARGE SUBUNIT METHYLTRANSFERASE"/>
    <property type="match status" value="1"/>
</dbReference>
<gene>
    <name evidence="9" type="ORF">E2L08_05985</name>
</gene>
<evidence type="ECO:0000256" key="4">
    <source>
        <dbReference type="ARBA" id="ARBA00022679"/>
    </source>
</evidence>
<dbReference type="NCBIfam" id="NF046099">
    <property type="entry name" value="RSP_2647_MTase"/>
    <property type="match status" value="1"/>
</dbReference>
<dbReference type="GO" id="GO:0003723">
    <property type="term" value="F:RNA binding"/>
    <property type="evidence" value="ECO:0007669"/>
    <property type="project" value="InterPro"/>
</dbReference>
<dbReference type="AlphaFoldDB" id="A0A4R6ADX5"/>
<dbReference type="GO" id="GO:0005737">
    <property type="term" value="C:cytoplasm"/>
    <property type="evidence" value="ECO:0007669"/>
    <property type="project" value="UniProtKB-SubCell"/>
</dbReference>
<dbReference type="Gene3D" id="3.30.750.80">
    <property type="entry name" value="RNA methyltransferase domain (HRMD) like"/>
    <property type="match status" value="1"/>
</dbReference>
<sequence length="396" mass="41866">MEHAPYPTVRLRPKANARTIRHGFPWIYEDELVVDRRTRAMPGGTIALLEDAERQPMGVVAVNPASKIIARMLDPDPEARIDTAWLAARLTRAADLRGRLFDAPFYRLVHAEADGLPGLVIDRFGEVAVVQPNAAWIDRLLDPLCDALNGLGVARVVKNAAGRTRALEGLDDAGGVLRGHVEGPLPVPMNGATYMADLLGGQKTGLYFDQRDNHATVARLARGARVLDVFSHVGGFSLAALAGGAASALAVDGSAPALELARAGAEASGLAGRFETRQGDAFATLEALADETARFDIVICDPPAFAPSKQARDAGLRAYERIARLATPLVAPGGFLVLCSCSHAVDLAAFRVACGRGIGRAGGTPRLLHTGFAGPDHPQLPHLPESGYLKALVFAP</sequence>
<comment type="caution">
    <text evidence="9">The sequence shown here is derived from an EMBL/GenBank/DDBJ whole genome shotgun (WGS) entry which is preliminary data.</text>
</comment>
<dbReference type="GO" id="GO:0032259">
    <property type="term" value="P:methylation"/>
    <property type="evidence" value="ECO:0007669"/>
    <property type="project" value="UniProtKB-KW"/>
</dbReference>
<reference evidence="9 10" key="1">
    <citation type="submission" date="2019-03" db="EMBL/GenBank/DDBJ databases">
        <title>Primorskyibacter sp. SS33 isolated from sediments.</title>
        <authorList>
            <person name="Xunke S."/>
        </authorList>
    </citation>
    <scope>NUCLEOTIDE SEQUENCE [LARGE SCALE GENOMIC DNA]</scope>
    <source>
        <strain evidence="9 10">SS33</strain>
    </source>
</reference>
<dbReference type="Gene3D" id="3.40.50.150">
    <property type="entry name" value="Vaccinia Virus protein VP39"/>
    <property type="match status" value="1"/>
</dbReference>
<accession>A0A4R6ADX5</accession>